<dbReference type="SUPFAM" id="SSF64153">
    <property type="entry name" value="YjeF N-terminal domain-like"/>
    <property type="match status" value="1"/>
</dbReference>
<evidence type="ECO:0000256" key="3">
    <source>
        <dbReference type="ARBA" id="ARBA00006001"/>
    </source>
</evidence>
<dbReference type="InterPro" id="IPR036652">
    <property type="entry name" value="YjeF_N_dom_sf"/>
</dbReference>
<dbReference type="PIRSF" id="PIRSF017184">
    <property type="entry name" value="Nnr"/>
    <property type="match status" value="1"/>
</dbReference>
<dbReference type="Pfam" id="PF03853">
    <property type="entry name" value="YjeF_N"/>
    <property type="match status" value="1"/>
</dbReference>
<dbReference type="GO" id="GO:0046872">
    <property type="term" value="F:metal ion binding"/>
    <property type="evidence" value="ECO:0007669"/>
    <property type="project" value="UniProtKB-UniRule"/>
</dbReference>
<evidence type="ECO:0000259" key="20">
    <source>
        <dbReference type="PROSITE" id="PS51383"/>
    </source>
</evidence>
<feature type="binding site" evidence="18">
    <location>
        <position position="152"/>
    </location>
    <ligand>
        <name>K(+)</name>
        <dbReference type="ChEBI" id="CHEBI:29103"/>
    </ligand>
</feature>
<evidence type="ECO:0000256" key="10">
    <source>
        <dbReference type="ARBA" id="ARBA00023027"/>
    </source>
</evidence>
<evidence type="ECO:0000256" key="6">
    <source>
        <dbReference type="ARBA" id="ARBA00022741"/>
    </source>
</evidence>
<dbReference type="GO" id="GO:0005524">
    <property type="term" value="F:ATP binding"/>
    <property type="evidence" value="ECO:0007669"/>
    <property type="project" value="UniProtKB-UniRule"/>
</dbReference>
<dbReference type="PROSITE" id="PS01050">
    <property type="entry name" value="YJEF_C_2"/>
    <property type="match status" value="1"/>
</dbReference>
<dbReference type="HAMAP" id="MF_01965">
    <property type="entry name" value="NADHX_dehydratase"/>
    <property type="match status" value="1"/>
</dbReference>
<keyword evidence="10 17" id="KW-0520">NAD</keyword>
<dbReference type="Proteomes" id="UP000501600">
    <property type="component" value="Chromosome"/>
</dbReference>
<comment type="catalytic activity">
    <reaction evidence="16 17 19">
        <text>(6S)-NADPHX + ADP = AMP + phosphate + NADPH + H(+)</text>
        <dbReference type="Rhea" id="RHEA:32235"/>
        <dbReference type="ChEBI" id="CHEBI:15378"/>
        <dbReference type="ChEBI" id="CHEBI:43474"/>
        <dbReference type="ChEBI" id="CHEBI:57783"/>
        <dbReference type="ChEBI" id="CHEBI:64076"/>
        <dbReference type="ChEBI" id="CHEBI:456215"/>
        <dbReference type="ChEBI" id="CHEBI:456216"/>
        <dbReference type="EC" id="4.2.1.136"/>
    </reaction>
</comment>
<dbReference type="PROSITE" id="PS51385">
    <property type="entry name" value="YJEF_N"/>
    <property type="match status" value="1"/>
</dbReference>
<dbReference type="GO" id="GO:0046496">
    <property type="term" value="P:nicotinamide nucleotide metabolic process"/>
    <property type="evidence" value="ECO:0007669"/>
    <property type="project" value="UniProtKB-UniRule"/>
</dbReference>
<keyword evidence="12 17" id="KW-0456">Lyase</keyword>
<evidence type="ECO:0000259" key="21">
    <source>
        <dbReference type="PROSITE" id="PS51385"/>
    </source>
</evidence>
<comment type="catalytic activity">
    <reaction evidence="15 17 19">
        <text>(6S)-NADHX + ADP = AMP + phosphate + NADH + H(+)</text>
        <dbReference type="Rhea" id="RHEA:32223"/>
        <dbReference type="ChEBI" id="CHEBI:15378"/>
        <dbReference type="ChEBI" id="CHEBI:43474"/>
        <dbReference type="ChEBI" id="CHEBI:57945"/>
        <dbReference type="ChEBI" id="CHEBI:64074"/>
        <dbReference type="ChEBI" id="CHEBI:456215"/>
        <dbReference type="ChEBI" id="CHEBI:456216"/>
        <dbReference type="EC" id="4.2.1.136"/>
    </reaction>
</comment>
<dbReference type="Gene3D" id="3.40.1190.20">
    <property type="match status" value="1"/>
</dbReference>
<comment type="function">
    <text evidence="14 19">Bifunctional enzyme that catalyzes the epimerization of the S- and R-forms of NAD(P)HX and the dehydration of the S-form of NAD(P)HX at the expense of ADP, which is converted to AMP. This allows the repair of both epimers of NAD(P)HX, a damaged form of NAD(P)H that is a result of enzymatic or heat-dependent hydration.</text>
</comment>
<comment type="function">
    <text evidence="18">Catalyzes the epimerization of the S- and R-forms of NAD(P)HX, a damaged form of NAD(P)H that is a result of enzymatic or heat-dependent hydration. This is a prerequisite for the S-specific NAD(P)H-hydrate dehydratase to allow the repair of both epimers of NAD(P)HX.</text>
</comment>
<dbReference type="RefSeq" id="WP_168818151.1">
    <property type="nucleotide sequence ID" value="NZ_CP051217.1"/>
</dbReference>
<evidence type="ECO:0000256" key="15">
    <source>
        <dbReference type="ARBA" id="ARBA00048238"/>
    </source>
</evidence>
<feature type="binding site" evidence="17">
    <location>
        <begin position="382"/>
        <end position="386"/>
    </location>
    <ligand>
        <name>AMP</name>
        <dbReference type="ChEBI" id="CHEBI:456215"/>
    </ligand>
</feature>
<feature type="binding site" evidence="18">
    <location>
        <begin position="120"/>
        <end position="126"/>
    </location>
    <ligand>
        <name>(6S)-NADPHX</name>
        <dbReference type="ChEBI" id="CHEBI:64076"/>
    </ligand>
</feature>
<protein>
    <recommendedName>
        <fullName evidence="19">Bifunctional NAD(P)H-hydrate repair enzyme</fullName>
    </recommendedName>
    <alternativeName>
        <fullName evidence="19">Nicotinamide nucleotide repair protein</fullName>
    </alternativeName>
    <domain>
        <recommendedName>
            <fullName evidence="19">ADP-dependent (S)-NAD(P)H-hydrate dehydratase</fullName>
            <ecNumber evidence="19">4.2.1.136</ecNumber>
        </recommendedName>
        <alternativeName>
            <fullName evidence="19">ADP-dependent NAD(P)HX dehydratase</fullName>
        </alternativeName>
    </domain>
    <domain>
        <recommendedName>
            <fullName evidence="19">NAD(P)H-hydrate epimerase</fullName>
            <ecNumber evidence="19">5.1.99.6</ecNumber>
        </recommendedName>
    </domain>
</protein>
<keyword evidence="23" id="KW-1185">Reference proteome</keyword>
<feature type="binding site" evidence="18">
    <location>
        <position position="60"/>
    </location>
    <ligand>
        <name>K(+)</name>
        <dbReference type="ChEBI" id="CHEBI:29103"/>
    </ligand>
</feature>
<dbReference type="HAMAP" id="MF_01966">
    <property type="entry name" value="NADHX_epimerase"/>
    <property type="match status" value="1"/>
</dbReference>
<name>A0A6H2DJJ4_9SPHN</name>
<dbReference type="EMBL" id="CP051217">
    <property type="protein sequence ID" value="QJB68307.1"/>
    <property type="molecule type" value="Genomic_DNA"/>
</dbReference>
<feature type="binding site" evidence="18">
    <location>
        <position position="116"/>
    </location>
    <ligand>
        <name>K(+)</name>
        <dbReference type="ChEBI" id="CHEBI:29103"/>
    </ligand>
</feature>
<proteinExistence type="inferred from homology"/>
<feature type="binding site" evidence="17">
    <location>
        <position position="239"/>
    </location>
    <ligand>
        <name>(6S)-NADPHX</name>
        <dbReference type="ChEBI" id="CHEBI:64076"/>
    </ligand>
</feature>
<evidence type="ECO:0000256" key="18">
    <source>
        <dbReference type="HAMAP-Rule" id="MF_01966"/>
    </source>
</evidence>
<keyword evidence="7 17" id="KW-0067">ATP-binding</keyword>
<dbReference type="Pfam" id="PF01256">
    <property type="entry name" value="Carb_kinase"/>
    <property type="match status" value="1"/>
</dbReference>
<dbReference type="AlphaFoldDB" id="A0A6H2DJJ4"/>
<comment type="caution">
    <text evidence="18">Lacks conserved residue(s) required for the propagation of feature annotation.</text>
</comment>
<feature type="binding site" evidence="17">
    <location>
        <position position="412"/>
    </location>
    <ligand>
        <name>(6S)-NADPHX</name>
        <dbReference type="ChEBI" id="CHEBI:64076"/>
    </ligand>
</feature>
<feature type="binding site" evidence="18">
    <location>
        <position position="149"/>
    </location>
    <ligand>
        <name>(6S)-NADPHX</name>
        <dbReference type="ChEBI" id="CHEBI:64076"/>
    </ligand>
</feature>
<organism evidence="22 23">
    <name type="scientific">Parasphingorhabdus halotolerans</name>
    <dbReference type="NCBI Taxonomy" id="2725558"/>
    <lineage>
        <taxon>Bacteria</taxon>
        <taxon>Pseudomonadati</taxon>
        <taxon>Pseudomonadota</taxon>
        <taxon>Alphaproteobacteria</taxon>
        <taxon>Sphingomonadales</taxon>
        <taxon>Sphingomonadaceae</taxon>
        <taxon>Parasphingorhabdus</taxon>
    </lineage>
</organism>
<dbReference type="CDD" id="cd01171">
    <property type="entry name" value="YXKO-related"/>
    <property type="match status" value="1"/>
</dbReference>
<dbReference type="NCBIfam" id="TIGR00196">
    <property type="entry name" value="yjeF_cterm"/>
    <property type="match status" value="1"/>
</dbReference>
<comment type="catalytic activity">
    <reaction evidence="1 18 19">
        <text>(6R)-NADHX = (6S)-NADHX</text>
        <dbReference type="Rhea" id="RHEA:32215"/>
        <dbReference type="ChEBI" id="CHEBI:64074"/>
        <dbReference type="ChEBI" id="CHEBI:64075"/>
        <dbReference type="EC" id="5.1.99.6"/>
    </reaction>
</comment>
<evidence type="ECO:0000256" key="5">
    <source>
        <dbReference type="ARBA" id="ARBA00022723"/>
    </source>
</evidence>
<evidence type="ECO:0000256" key="8">
    <source>
        <dbReference type="ARBA" id="ARBA00022857"/>
    </source>
</evidence>
<dbReference type="GO" id="GO:0052855">
    <property type="term" value="F:ADP-dependent NAD(P)H-hydrate dehydratase activity"/>
    <property type="evidence" value="ECO:0007669"/>
    <property type="project" value="UniProtKB-UniRule"/>
</dbReference>
<evidence type="ECO:0000256" key="7">
    <source>
        <dbReference type="ARBA" id="ARBA00022840"/>
    </source>
</evidence>
<keyword evidence="13" id="KW-0511">Multifunctional enzyme</keyword>
<dbReference type="InterPro" id="IPR030677">
    <property type="entry name" value="Nnr"/>
</dbReference>
<dbReference type="PANTHER" id="PTHR12592:SF0">
    <property type="entry name" value="ATP-DEPENDENT (S)-NAD(P)H-HYDRATE DEHYDRATASE"/>
    <property type="match status" value="1"/>
</dbReference>
<evidence type="ECO:0000256" key="9">
    <source>
        <dbReference type="ARBA" id="ARBA00022958"/>
    </source>
</evidence>
<evidence type="ECO:0000256" key="12">
    <source>
        <dbReference type="ARBA" id="ARBA00023239"/>
    </source>
</evidence>
<dbReference type="EC" id="5.1.99.6" evidence="19"/>
<keyword evidence="9 18" id="KW-0630">Potassium</keyword>
<comment type="cofactor">
    <cofactor evidence="17">
        <name>Mg(2+)</name>
        <dbReference type="ChEBI" id="CHEBI:18420"/>
    </cofactor>
</comment>
<evidence type="ECO:0000256" key="14">
    <source>
        <dbReference type="ARBA" id="ARBA00025153"/>
    </source>
</evidence>
<evidence type="ECO:0000256" key="17">
    <source>
        <dbReference type="HAMAP-Rule" id="MF_01965"/>
    </source>
</evidence>
<feature type="binding site" evidence="18">
    <location>
        <begin position="59"/>
        <end position="63"/>
    </location>
    <ligand>
        <name>(6S)-NADPHX</name>
        <dbReference type="ChEBI" id="CHEBI:64076"/>
    </ligand>
</feature>
<evidence type="ECO:0000256" key="1">
    <source>
        <dbReference type="ARBA" id="ARBA00000013"/>
    </source>
</evidence>
<feature type="domain" description="YjeF N-terminal" evidence="21">
    <location>
        <begin position="13"/>
        <end position="206"/>
    </location>
</feature>
<evidence type="ECO:0000256" key="13">
    <source>
        <dbReference type="ARBA" id="ARBA00023268"/>
    </source>
</evidence>
<dbReference type="PANTHER" id="PTHR12592">
    <property type="entry name" value="ATP-DEPENDENT (S)-NAD(P)H-HYDRATE DEHYDRATASE FAMILY MEMBER"/>
    <property type="match status" value="1"/>
</dbReference>
<evidence type="ECO:0000256" key="16">
    <source>
        <dbReference type="ARBA" id="ARBA00049209"/>
    </source>
</evidence>
<comment type="similarity">
    <text evidence="18">Belongs to the NnrE/AIBP family.</text>
</comment>
<dbReference type="NCBIfam" id="TIGR00197">
    <property type="entry name" value="yjeF_nterm"/>
    <property type="match status" value="1"/>
</dbReference>
<evidence type="ECO:0000256" key="2">
    <source>
        <dbReference type="ARBA" id="ARBA00000909"/>
    </source>
</evidence>
<evidence type="ECO:0000256" key="19">
    <source>
        <dbReference type="PIRNR" id="PIRNR017184"/>
    </source>
</evidence>
<dbReference type="InterPro" id="IPR017953">
    <property type="entry name" value="Carbohydrate_kinase_pred_CS"/>
</dbReference>
<comment type="cofactor">
    <cofactor evidence="18 19">
        <name>K(+)</name>
        <dbReference type="ChEBI" id="CHEBI:29103"/>
    </cofactor>
    <text evidence="18 19">Binds 1 potassium ion per subunit.</text>
</comment>
<keyword evidence="5 18" id="KW-0479">Metal-binding</keyword>
<dbReference type="InterPro" id="IPR004443">
    <property type="entry name" value="YjeF_N_dom"/>
</dbReference>
<dbReference type="InterPro" id="IPR029056">
    <property type="entry name" value="Ribokinase-like"/>
</dbReference>
<keyword evidence="8 17" id="KW-0521">NADP</keyword>
<comment type="subunit">
    <text evidence="17">Homotetramer.</text>
</comment>
<dbReference type="InterPro" id="IPR000631">
    <property type="entry name" value="CARKD"/>
</dbReference>
<gene>
    <name evidence="17" type="primary">nnrD</name>
    <name evidence="18" type="synonym">nnrE</name>
    <name evidence="22" type="ORF">HF685_02465</name>
</gene>
<evidence type="ECO:0000256" key="4">
    <source>
        <dbReference type="ARBA" id="ARBA00009524"/>
    </source>
</evidence>
<comment type="catalytic activity">
    <reaction evidence="2 18 19">
        <text>(6R)-NADPHX = (6S)-NADPHX</text>
        <dbReference type="Rhea" id="RHEA:32227"/>
        <dbReference type="ChEBI" id="CHEBI:64076"/>
        <dbReference type="ChEBI" id="CHEBI:64077"/>
        <dbReference type="EC" id="5.1.99.6"/>
    </reaction>
</comment>
<reference evidence="22 23" key="1">
    <citation type="submission" date="2020-04" db="EMBL/GenBank/DDBJ databases">
        <title>Genome sequence for Sphingorhabdus sp. strain M1.</title>
        <authorList>
            <person name="Park S.-J."/>
        </authorList>
    </citation>
    <scope>NUCLEOTIDE SEQUENCE [LARGE SCALE GENOMIC DNA]</scope>
    <source>
        <strain evidence="22 23">JK6</strain>
    </source>
</reference>
<accession>A0A6H2DJJ4</accession>
<feature type="binding site" evidence="17">
    <location>
        <position position="411"/>
    </location>
    <ligand>
        <name>AMP</name>
        <dbReference type="ChEBI" id="CHEBI:456215"/>
    </ligand>
</feature>
<dbReference type="SUPFAM" id="SSF53613">
    <property type="entry name" value="Ribokinase-like"/>
    <property type="match status" value="1"/>
</dbReference>
<evidence type="ECO:0000313" key="23">
    <source>
        <dbReference type="Proteomes" id="UP000501600"/>
    </source>
</evidence>
<comment type="similarity">
    <text evidence="3 19">In the N-terminal section; belongs to the NnrE/AIBP family.</text>
</comment>
<feature type="binding site" evidence="17">
    <location>
        <position position="298"/>
    </location>
    <ligand>
        <name>(6S)-NADPHX</name>
        <dbReference type="ChEBI" id="CHEBI:64076"/>
    </ligand>
</feature>
<dbReference type="GO" id="GO:0110051">
    <property type="term" value="P:metabolite repair"/>
    <property type="evidence" value="ECO:0007669"/>
    <property type="project" value="TreeGrafter"/>
</dbReference>
<dbReference type="Gene3D" id="3.40.50.10260">
    <property type="entry name" value="YjeF N-terminal domain"/>
    <property type="match status" value="1"/>
</dbReference>
<comment type="function">
    <text evidence="17">Catalyzes the dehydration of the S-form of NAD(P)HX at the expense of ADP, which is converted to AMP. Together with NAD(P)HX epimerase, which catalyzes the epimerization of the S- and R-forms, the enzyme allows the repair of both epimers of NAD(P)HX, a damaged form of NAD(P)H that is a result of enzymatic or heat-dependent hydration.</text>
</comment>
<dbReference type="GO" id="GO:0052856">
    <property type="term" value="F:NAD(P)HX epimerase activity"/>
    <property type="evidence" value="ECO:0007669"/>
    <property type="project" value="UniProtKB-UniRule"/>
</dbReference>
<keyword evidence="6 17" id="KW-0547">Nucleotide-binding</keyword>
<evidence type="ECO:0000313" key="22">
    <source>
        <dbReference type="EMBL" id="QJB68307.1"/>
    </source>
</evidence>
<dbReference type="KEGG" id="phao:HF685_02465"/>
<feature type="binding site" evidence="17">
    <location>
        <position position="349"/>
    </location>
    <ligand>
        <name>(6S)-NADPHX</name>
        <dbReference type="ChEBI" id="CHEBI:64076"/>
    </ligand>
</feature>
<evidence type="ECO:0000256" key="11">
    <source>
        <dbReference type="ARBA" id="ARBA00023235"/>
    </source>
</evidence>
<feature type="domain" description="YjeF C-terminal" evidence="20">
    <location>
        <begin position="206"/>
        <end position="466"/>
    </location>
</feature>
<comment type="similarity">
    <text evidence="4 19">In the C-terminal section; belongs to the NnrD/CARKD family.</text>
</comment>
<dbReference type="PROSITE" id="PS51383">
    <property type="entry name" value="YJEF_C_3"/>
    <property type="match status" value="1"/>
</dbReference>
<dbReference type="EC" id="4.2.1.136" evidence="19"/>
<sequence length="468" mass="49263">MINAGYILTAAEMRHAEQELMDSGVTVDQLMKRAGEGAAQLIWRISANSRTTVLCGPGNNGGDGYVIAQWLLEKGVDVTVAACSDPKTAAAKNAKSLWKGETMAIENAVQSPQVIDCVFGTGLTRAVSKELYGHIERLLSGAQNRIAVDLPSGVDTDTGHLLNPVSQYDFTIALGASKPAHFLEPARSVVGEIVGVDIGISKPSQFRVFLHRSLKVPGADDHKYSRGLVVIIAGKMHGAAQLAALAAQQSGAGYVKIFAPAGFLSPNHSIVVQTYSSPEELGQLLSDDRISMVVVGPGLGLGDQQSGVLKTAMASEKALLLDADALTLLGNDFVERVSNRDAPTIATPHQGEFARISGEFDDSKLTSARDLSRRSGATIALKGPDTVIAQPSGHTEINNEACHWLSTAGTGDVLSGIIASRYAVEKNCAKAASQGQWLHTRAAQLSGASFSPEQLIGNISKAMQESIS</sequence>
<comment type="similarity">
    <text evidence="17">Belongs to the NnrD/CARKD family.</text>
</comment>
<keyword evidence="11 18" id="KW-0413">Isomerase</keyword>